<organism evidence="2 3">
    <name type="scientific">Caulobacter rhizosphaerae</name>
    <dbReference type="NCBI Taxonomy" id="2010972"/>
    <lineage>
        <taxon>Bacteria</taxon>
        <taxon>Pseudomonadati</taxon>
        <taxon>Pseudomonadota</taxon>
        <taxon>Alphaproteobacteria</taxon>
        <taxon>Caulobacterales</taxon>
        <taxon>Caulobacteraceae</taxon>
        <taxon>Caulobacter</taxon>
    </lineage>
</organism>
<dbReference type="EMBL" id="JAVDRL010000006">
    <property type="protein sequence ID" value="MDR6531758.1"/>
    <property type="molecule type" value="Genomic_DNA"/>
</dbReference>
<name>A0ABU1MZZ9_9CAUL</name>
<keyword evidence="3" id="KW-1185">Reference proteome</keyword>
<protein>
    <submittedName>
        <fullName evidence="2">Uncharacterized protein</fullName>
    </submittedName>
</protein>
<keyword evidence="1" id="KW-0812">Transmembrane</keyword>
<gene>
    <name evidence="2" type="ORF">J2800_002505</name>
</gene>
<keyword evidence="1" id="KW-1133">Transmembrane helix</keyword>
<evidence type="ECO:0000313" key="2">
    <source>
        <dbReference type="EMBL" id="MDR6531758.1"/>
    </source>
</evidence>
<comment type="caution">
    <text evidence="2">The sequence shown here is derived from an EMBL/GenBank/DDBJ whole genome shotgun (WGS) entry which is preliminary data.</text>
</comment>
<keyword evidence="1" id="KW-0472">Membrane</keyword>
<proteinExistence type="predicted"/>
<dbReference type="Proteomes" id="UP001262754">
    <property type="component" value="Unassembled WGS sequence"/>
</dbReference>
<reference evidence="2 3" key="1">
    <citation type="submission" date="2023-07" db="EMBL/GenBank/DDBJ databases">
        <title>Sorghum-associated microbial communities from plants grown in Nebraska, USA.</title>
        <authorList>
            <person name="Schachtman D."/>
        </authorList>
    </citation>
    <scope>NUCLEOTIDE SEQUENCE [LARGE SCALE GENOMIC DNA]</scope>
    <source>
        <strain evidence="2 3">DS2154</strain>
    </source>
</reference>
<evidence type="ECO:0000313" key="3">
    <source>
        <dbReference type="Proteomes" id="UP001262754"/>
    </source>
</evidence>
<sequence>MLASPSAPAGPTLHEHGRALCVRRRLRWLLAALAVANLALWSVVFGLSGAT</sequence>
<feature type="transmembrane region" description="Helical" evidence="1">
    <location>
        <begin position="28"/>
        <end position="50"/>
    </location>
</feature>
<evidence type="ECO:0000256" key="1">
    <source>
        <dbReference type="SAM" id="Phobius"/>
    </source>
</evidence>
<dbReference type="RefSeq" id="WP_156402237.1">
    <property type="nucleotide sequence ID" value="NZ_JAVDRL010000006.1"/>
</dbReference>
<accession>A0ABU1MZZ9</accession>